<protein>
    <submittedName>
        <fullName evidence="1">Uncharacterized protein</fullName>
    </submittedName>
</protein>
<comment type="caution">
    <text evidence="1">The sequence shown here is derived from an EMBL/GenBank/DDBJ whole genome shotgun (WGS) entry which is preliminary data.</text>
</comment>
<reference evidence="1 2" key="1">
    <citation type="submission" date="2020-02" db="EMBL/GenBank/DDBJ databases">
        <title>Draft genome sequence of Haematococcus lacustris strain NIES-144.</title>
        <authorList>
            <person name="Morimoto D."/>
            <person name="Nakagawa S."/>
            <person name="Yoshida T."/>
            <person name="Sawayama S."/>
        </authorList>
    </citation>
    <scope>NUCLEOTIDE SEQUENCE [LARGE SCALE GENOMIC DNA]</scope>
    <source>
        <strain evidence="1 2">NIES-144</strain>
    </source>
</reference>
<proteinExistence type="predicted"/>
<evidence type="ECO:0000313" key="2">
    <source>
        <dbReference type="Proteomes" id="UP000485058"/>
    </source>
</evidence>
<dbReference type="AlphaFoldDB" id="A0A699ZKS2"/>
<name>A0A699ZKS2_HAELA</name>
<gene>
    <name evidence="1" type="ORF">HaLaN_20119</name>
</gene>
<evidence type="ECO:0000313" key="1">
    <source>
        <dbReference type="EMBL" id="GFH22625.1"/>
    </source>
</evidence>
<dbReference type="Proteomes" id="UP000485058">
    <property type="component" value="Unassembled WGS sequence"/>
</dbReference>
<dbReference type="EMBL" id="BLLF01002083">
    <property type="protein sequence ID" value="GFH22625.1"/>
    <property type="molecule type" value="Genomic_DNA"/>
</dbReference>
<keyword evidence="2" id="KW-1185">Reference proteome</keyword>
<organism evidence="1 2">
    <name type="scientific">Haematococcus lacustris</name>
    <name type="common">Green alga</name>
    <name type="synonym">Haematococcus pluvialis</name>
    <dbReference type="NCBI Taxonomy" id="44745"/>
    <lineage>
        <taxon>Eukaryota</taxon>
        <taxon>Viridiplantae</taxon>
        <taxon>Chlorophyta</taxon>
        <taxon>core chlorophytes</taxon>
        <taxon>Chlorophyceae</taxon>
        <taxon>CS clade</taxon>
        <taxon>Chlamydomonadales</taxon>
        <taxon>Haematococcaceae</taxon>
        <taxon>Haematococcus</taxon>
    </lineage>
</organism>
<sequence>MVKMGQKVVRLMVQGEYYLACPISNAPVECGATAGSGKHVP</sequence>
<accession>A0A699ZKS2</accession>